<accession>A1ZQN8</accession>
<sequence length="37" mass="4445">MFFDKSITGFIIRGLDIELILYHFLDFYGVNFAFPQR</sequence>
<evidence type="ECO:0000313" key="2">
    <source>
        <dbReference type="Proteomes" id="UP000004095"/>
    </source>
</evidence>
<protein>
    <submittedName>
        <fullName evidence="1">Uncharacterized protein</fullName>
    </submittedName>
</protein>
<name>A1ZQN8_MICM2</name>
<dbReference type="AlphaFoldDB" id="A1ZQN8"/>
<proteinExistence type="predicted"/>
<organism evidence="1 2">
    <name type="scientific">Microscilla marina ATCC 23134</name>
    <dbReference type="NCBI Taxonomy" id="313606"/>
    <lineage>
        <taxon>Bacteria</taxon>
        <taxon>Pseudomonadati</taxon>
        <taxon>Bacteroidota</taxon>
        <taxon>Cytophagia</taxon>
        <taxon>Cytophagales</taxon>
        <taxon>Microscillaceae</taxon>
        <taxon>Microscilla</taxon>
    </lineage>
</organism>
<evidence type="ECO:0000313" key="1">
    <source>
        <dbReference type="EMBL" id="EAY27193.1"/>
    </source>
</evidence>
<reference evidence="1 2" key="1">
    <citation type="submission" date="2007-01" db="EMBL/GenBank/DDBJ databases">
        <authorList>
            <person name="Haygood M."/>
            <person name="Podell S."/>
            <person name="Anderson C."/>
            <person name="Hopkinson B."/>
            <person name="Roe K."/>
            <person name="Barbeau K."/>
            <person name="Gaasterland T."/>
            <person name="Ferriera S."/>
            <person name="Johnson J."/>
            <person name="Kravitz S."/>
            <person name="Beeson K."/>
            <person name="Sutton G."/>
            <person name="Rogers Y.-H."/>
            <person name="Friedman R."/>
            <person name="Frazier M."/>
            <person name="Venter J.C."/>
        </authorList>
    </citation>
    <scope>NUCLEOTIDE SEQUENCE [LARGE SCALE GENOMIC DNA]</scope>
    <source>
        <strain evidence="1 2">ATCC 23134</strain>
    </source>
</reference>
<comment type="caution">
    <text evidence="1">The sequence shown here is derived from an EMBL/GenBank/DDBJ whole genome shotgun (WGS) entry which is preliminary data.</text>
</comment>
<keyword evidence="2" id="KW-1185">Reference proteome</keyword>
<gene>
    <name evidence="1" type="ORF">M23134_06503</name>
</gene>
<dbReference type="Proteomes" id="UP000004095">
    <property type="component" value="Unassembled WGS sequence"/>
</dbReference>
<dbReference type="EMBL" id="AAWS01000025">
    <property type="protein sequence ID" value="EAY27193.1"/>
    <property type="molecule type" value="Genomic_DNA"/>
</dbReference>